<feature type="region of interest" description="Disordered" evidence="3">
    <location>
        <begin position="755"/>
        <end position="774"/>
    </location>
</feature>
<keyword evidence="4" id="KW-0472">Membrane</keyword>
<feature type="compositionally biased region" description="Basic residues" evidence="3">
    <location>
        <begin position="1"/>
        <end position="11"/>
    </location>
</feature>
<dbReference type="Proteomes" id="UP000494040">
    <property type="component" value="Unassembled WGS sequence"/>
</dbReference>
<dbReference type="EnsemblMetazoa" id="XM_014406273.2">
    <property type="protein sequence ID" value="XP_014261759.1"/>
    <property type="gene ID" value="LOC106673897"/>
</dbReference>
<feature type="region of interest" description="Disordered" evidence="3">
    <location>
        <begin position="532"/>
        <end position="551"/>
    </location>
</feature>
<dbReference type="SMART" id="SM00060">
    <property type="entry name" value="FN3"/>
    <property type="match status" value="2"/>
</dbReference>
<dbReference type="CDD" id="cd00063">
    <property type="entry name" value="FN3"/>
    <property type="match status" value="2"/>
</dbReference>
<dbReference type="OMA" id="YRIGWNM"/>
<feature type="compositionally biased region" description="Basic and acidic residues" evidence="3">
    <location>
        <begin position="906"/>
        <end position="916"/>
    </location>
</feature>
<dbReference type="InterPro" id="IPR050964">
    <property type="entry name" value="Striated_Muscle_Regulatory"/>
</dbReference>
<dbReference type="InterPro" id="IPR036179">
    <property type="entry name" value="Ig-like_dom_sf"/>
</dbReference>
<dbReference type="InterPro" id="IPR013098">
    <property type="entry name" value="Ig_I-set"/>
</dbReference>
<feature type="region of interest" description="Disordered" evidence="3">
    <location>
        <begin position="1"/>
        <end position="38"/>
    </location>
</feature>
<feature type="region of interest" description="Disordered" evidence="3">
    <location>
        <begin position="488"/>
        <end position="527"/>
    </location>
</feature>
<organism evidence="7 8">
    <name type="scientific">Cimex lectularius</name>
    <name type="common">Bed bug</name>
    <name type="synonym">Acanthia lectularia</name>
    <dbReference type="NCBI Taxonomy" id="79782"/>
    <lineage>
        <taxon>Eukaryota</taxon>
        <taxon>Metazoa</taxon>
        <taxon>Ecdysozoa</taxon>
        <taxon>Arthropoda</taxon>
        <taxon>Hexapoda</taxon>
        <taxon>Insecta</taxon>
        <taxon>Pterygota</taxon>
        <taxon>Neoptera</taxon>
        <taxon>Paraneoptera</taxon>
        <taxon>Hemiptera</taxon>
        <taxon>Heteroptera</taxon>
        <taxon>Panheteroptera</taxon>
        <taxon>Cimicomorpha</taxon>
        <taxon>Cimicidae</taxon>
        <taxon>Cimex</taxon>
    </lineage>
</organism>
<evidence type="ECO:0000259" key="5">
    <source>
        <dbReference type="PROSITE" id="PS50835"/>
    </source>
</evidence>
<evidence type="ECO:0000259" key="6">
    <source>
        <dbReference type="PROSITE" id="PS50853"/>
    </source>
</evidence>
<feature type="domain" description="Ig-like" evidence="5">
    <location>
        <begin position="131"/>
        <end position="219"/>
    </location>
</feature>
<dbReference type="SUPFAM" id="SSF49265">
    <property type="entry name" value="Fibronectin type III"/>
    <property type="match status" value="2"/>
</dbReference>
<dbReference type="InterPro" id="IPR013783">
    <property type="entry name" value="Ig-like_fold"/>
</dbReference>
<dbReference type="GeneID" id="106673897"/>
<evidence type="ECO:0000256" key="3">
    <source>
        <dbReference type="SAM" id="MobiDB-lite"/>
    </source>
</evidence>
<dbReference type="FunFam" id="2.60.40.10:FF:000612">
    <property type="entry name" value="palladin isoform X1"/>
    <property type="match status" value="1"/>
</dbReference>
<evidence type="ECO:0000256" key="2">
    <source>
        <dbReference type="ARBA" id="ARBA00023319"/>
    </source>
</evidence>
<dbReference type="InterPro" id="IPR003598">
    <property type="entry name" value="Ig_sub2"/>
</dbReference>
<dbReference type="Gene3D" id="2.60.40.10">
    <property type="entry name" value="Immunoglobulins"/>
    <property type="match status" value="4"/>
</dbReference>
<feature type="transmembrane region" description="Helical" evidence="4">
    <location>
        <begin position="1139"/>
        <end position="1158"/>
    </location>
</feature>
<feature type="domain" description="Fibronectin type-III" evidence="6">
    <location>
        <begin position="322"/>
        <end position="415"/>
    </location>
</feature>
<keyword evidence="1" id="KW-0677">Repeat</keyword>
<dbReference type="GO" id="GO:0031430">
    <property type="term" value="C:M band"/>
    <property type="evidence" value="ECO:0007669"/>
    <property type="project" value="TreeGrafter"/>
</dbReference>
<dbReference type="RefSeq" id="XP_014261759.1">
    <property type="nucleotide sequence ID" value="XM_014406273.2"/>
</dbReference>
<dbReference type="PRINTS" id="PR00014">
    <property type="entry name" value="FNTYPEIII"/>
</dbReference>
<dbReference type="PANTHER" id="PTHR13817">
    <property type="entry name" value="TITIN"/>
    <property type="match status" value="1"/>
</dbReference>
<keyword evidence="4" id="KW-0812">Transmembrane</keyword>
<sequence>MGSGGSKHKPQGSRAHPQHPEKPSPPGKPYLIPGTPSDPDVVTIRWEQPIFNGGSKITGYLVEHKRTGSPHWVKATPLMVRHTQLSLSGLEPGMRYQFRVWAENAFGRSDHSELSEPLAISYGRSGVSIAPVFSRSLNDIVAIENEMVEFLVRVEGTPLPKISWYKDGFEVFSNRRQKVSTDCDISSFIIHQAALSDEGEIKCSATNKAGHAVTKARLTLEAPPSIRLPRQYEDGLLFELGEMMRLKVLVTGRPLPSVTWLHNGEEVKTSSRLDLATTDRYAMLRVTEATREDRGEYQVKAKNKIGDDIASFLVTITDRPLPPGKVNVVMTLGRCVTLAWTAPHDDGGCKIGNYIVEYYRIGWNMWLKAATCRQLTTTIGDLIEGSEYKFRVKAENPYGISDPSPDSDTVFIPDPKRGLLEPPPKGTKAHVDDMPDQWLKTRKSQIEKNPQVTMPRKIQDFEWDEDESLLPSPVILANQVLRKVKMAPKRTWSEDSQGSPPREPSPKPAPIPPKRKHRPTNQPEAPKRIHKISEESQPEWNRSFSPGDDLHSSSEMMLVLVGNSRAETEERDLEPRLTAQELKDGTYVAPPMSLSAPVIGVCDPISSHSLRPWGSSSDLMYELTLARFNKEVDEEEIESKVKRRYGVERKRSFEQKRHSKTREEILSELKEKTTSLENIQEQENMAEIRDASPLRKISNASDIDDERGKRNYDQFSERFMMLEKSFQDYTSKYEIEEGPISDLDSMGRSFDYTEDEVEEEPYHPRLGKGTFTPITIDMPKSEEVRSKFQGNLSPIVIPNDKKSPSPGPVPAITLNDHPQNVNDEVKTEKQEIISAMGSPSPKKKIETNEIQRSPSPKVVKDRSRERKERSPSPKQRYSMPYKLEDESRERSLSPKHRYTMPPENELEQRHIRDVRSRTPSPQQINPPKILIAMPQPTTPNTLTEPVVLRKRSPSPKAPVETTQHPLSKLPKPILKVRDQSLDRSELSDSELGHSKKVRIEVPQDKQNIDRFATEENDIGLHAGEVARNRRRQVKSQNFEDQDDTKVVVSHYSDIVREFGHPKKPVPKLYLSYEELKAAADKIQEEMSTPAIFDKMEKQTIQEQKKQKEEAEKKEKAEEKEVPNENELNLVQVPRKKNLLLSYMLDLFLFLIACWLYIFHDPKLVIPLLLLMIYRQLSDSLHGKLSFGWGKKKE</sequence>
<evidence type="ECO:0000256" key="1">
    <source>
        <dbReference type="ARBA" id="ARBA00022737"/>
    </source>
</evidence>
<dbReference type="InterPro" id="IPR007110">
    <property type="entry name" value="Ig-like_dom"/>
</dbReference>
<dbReference type="FunFam" id="2.60.40.10:FF:000031">
    <property type="entry name" value="Myosin-binding protein C, slow type"/>
    <property type="match status" value="1"/>
</dbReference>
<dbReference type="PROSITE" id="PS50853">
    <property type="entry name" value="FN3"/>
    <property type="match status" value="2"/>
</dbReference>
<dbReference type="PANTHER" id="PTHR13817:SF167">
    <property type="entry name" value="MYOMESIN AND MYOSIN BINDING PROTEIN"/>
    <property type="match status" value="1"/>
</dbReference>
<feature type="compositionally biased region" description="Basic and acidic residues" evidence="3">
    <location>
        <begin position="882"/>
        <end position="892"/>
    </location>
</feature>
<evidence type="ECO:0000256" key="4">
    <source>
        <dbReference type="SAM" id="Phobius"/>
    </source>
</evidence>
<evidence type="ECO:0008006" key="9">
    <source>
        <dbReference type="Google" id="ProtNLM"/>
    </source>
</evidence>
<dbReference type="SMART" id="SM00408">
    <property type="entry name" value="IGc2"/>
    <property type="match status" value="2"/>
</dbReference>
<accession>A0A8I6SPZ9</accession>
<feature type="region of interest" description="Disordered" evidence="3">
    <location>
        <begin position="794"/>
        <end position="942"/>
    </location>
</feature>
<dbReference type="Pfam" id="PF07679">
    <property type="entry name" value="I-set"/>
    <property type="match status" value="2"/>
</dbReference>
<keyword evidence="4" id="KW-1133">Transmembrane helix</keyword>
<keyword evidence="2" id="KW-0393">Immunoglobulin domain</keyword>
<dbReference type="InterPro" id="IPR003599">
    <property type="entry name" value="Ig_sub"/>
</dbReference>
<dbReference type="FunFam" id="2.60.40.10:FF:001806">
    <property type="entry name" value="Blast:Twitchin"/>
    <property type="match status" value="1"/>
</dbReference>
<proteinExistence type="predicted"/>
<keyword evidence="8" id="KW-1185">Reference proteome</keyword>
<reference evidence="7" key="1">
    <citation type="submission" date="2022-01" db="UniProtKB">
        <authorList>
            <consortium name="EnsemblMetazoa"/>
        </authorList>
    </citation>
    <scope>IDENTIFICATION</scope>
</reference>
<dbReference type="SMART" id="SM00409">
    <property type="entry name" value="IG"/>
    <property type="match status" value="2"/>
</dbReference>
<protein>
    <recommendedName>
        <fullName evidence="9">Titin</fullName>
    </recommendedName>
</protein>
<feature type="region of interest" description="Disordered" evidence="3">
    <location>
        <begin position="1102"/>
        <end position="1122"/>
    </location>
</feature>
<evidence type="ECO:0000313" key="7">
    <source>
        <dbReference type="EnsemblMetazoa" id="XP_014261759.1"/>
    </source>
</evidence>
<dbReference type="KEGG" id="clec:106673897"/>
<dbReference type="CTD" id="110525"/>
<dbReference type="InterPro" id="IPR003961">
    <property type="entry name" value="FN3_dom"/>
</dbReference>
<dbReference type="PROSITE" id="PS50835">
    <property type="entry name" value="IG_LIKE"/>
    <property type="match status" value="2"/>
</dbReference>
<dbReference type="Pfam" id="PF00041">
    <property type="entry name" value="fn3"/>
    <property type="match status" value="2"/>
</dbReference>
<feature type="domain" description="Fibronectin type-III" evidence="6">
    <location>
        <begin position="25"/>
        <end position="123"/>
    </location>
</feature>
<feature type="domain" description="Ig-like" evidence="5">
    <location>
        <begin position="223"/>
        <end position="317"/>
    </location>
</feature>
<dbReference type="GO" id="GO:0045214">
    <property type="term" value="P:sarcomere organization"/>
    <property type="evidence" value="ECO:0007669"/>
    <property type="project" value="TreeGrafter"/>
</dbReference>
<dbReference type="SUPFAM" id="SSF48726">
    <property type="entry name" value="Immunoglobulin"/>
    <property type="match status" value="2"/>
</dbReference>
<dbReference type="AlphaFoldDB" id="A0A8I6SPZ9"/>
<name>A0A8I6SPZ9_CIMLE</name>
<feature type="compositionally biased region" description="Pro residues" evidence="3">
    <location>
        <begin position="501"/>
        <end position="512"/>
    </location>
</feature>
<evidence type="ECO:0000313" key="8">
    <source>
        <dbReference type="Proteomes" id="UP000494040"/>
    </source>
</evidence>
<dbReference type="InterPro" id="IPR036116">
    <property type="entry name" value="FN3_sf"/>
</dbReference>
<feature type="compositionally biased region" description="Basic and acidic residues" evidence="3">
    <location>
        <begin position="858"/>
        <end position="871"/>
    </location>
</feature>
<dbReference type="OrthoDB" id="6107607at2759"/>